<evidence type="ECO:0000313" key="2">
    <source>
        <dbReference type="EMBL" id="DAF57293.1"/>
    </source>
</evidence>
<dbReference type="InterPro" id="IPR036309">
    <property type="entry name" value="T4_recomb_endonuclease_dim_sf"/>
</dbReference>
<reference evidence="2" key="1">
    <citation type="journal article" date="2021" name="Proc. Natl. Acad. Sci. U.S.A.">
        <title>A Catalog of Tens of Thousands of Viruses from Human Metagenomes Reveals Hidden Associations with Chronic Diseases.</title>
        <authorList>
            <person name="Tisza M.J."/>
            <person name="Buck C.B."/>
        </authorList>
    </citation>
    <scope>NUCLEOTIDE SEQUENCE</scope>
    <source>
        <strain evidence="2">Ctuch15</strain>
    </source>
</reference>
<sequence>MQTYDKPGIPFKDCHKGRSLNQLHANELRAKLIQAGIKYSGTETKEELVALIKKHKL</sequence>
<dbReference type="EMBL" id="BK032731">
    <property type="protein sequence ID" value="DAF57293.1"/>
    <property type="molecule type" value="Genomic_DNA"/>
</dbReference>
<accession>A0A8S5T1V2</accession>
<protein>
    <submittedName>
        <fullName evidence="2">Thymopoietin protein</fullName>
    </submittedName>
</protein>
<evidence type="ECO:0000259" key="1">
    <source>
        <dbReference type="Pfam" id="PF09124"/>
    </source>
</evidence>
<proteinExistence type="predicted"/>
<organism evidence="2">
    <name type="scientific">Podoviridae sp. ctuch15</name>
    <dbReference type="NCBI Taxonomy" id="2827752"/>
    <lineage>
        <taxon>Viruses</taxon>
        <taxon>Duplodnaviria</taxon>
        <taxon>Heunggongvirae</taxon>
        <taxon>Uroviricota</taxon>
        <taxon>Caudoviricetes</taxon>
    </lineage>
</organism>
<dbReference type="InterPro" id="IPR015208">
    <property type="entry name" value="T4_recomb_endonuclease_dimer"/>
</dbReference>
<name>A0A8S5T1V2_9CAUD</name>
<dbReference type="Pfam" id="PF09124">
    <property type="entry name" value="Endonuc-dimeris"/>
    <property type="match status" value="1"/>
</dbReference>
<feature type="domain" description="T4 recombination endonuclease VII dimerisation" evidence="1">
    <location>
        <begin position="20"/>
        <end position="55"/>
    </location>
</feature>
<dbReference type="Gene3D" id="1.10.720.30">
    <property type="entry name" value="SAP domain"/>
    <property type="match status" value="1"/>
</dbReference>
<dbReference type="SUPFAM" id="SSF68918">
    <property type="entry name" value="Recombination endonuclease VII, C-terminal and dimerization domains"/>
    <property type="match status" value="1"/>
</dbReference>
<dbReference type="InterPro" id="IPR036361">
    <property type="entry name" value="SAP_dom_sf"/>
</dbReference>